<evidence type="ECO:0000313" key="8">
    <source>
        <dbReference type="Proteomes" id="UP001164305"/>
    </source>
</evidence>
<dbReference type="Gene3D" id="1.10.101.10">
    <property type="entry name" value="PGBD-like superfamily/PGBD"/>
    <property type="match status" value="1"/>
</dbReference>
<keyword evidence="2" id="KW-0645">Protease</keyword>
<dbReference type="PROSITE" id="PS51935">
    <property type="entry name" value="NLPC_P60"/>
    <property type="match status" value="1"/>
</dbReference>
<feature type="compositionally biased region" description="Low complexity" evidence="5">
    <location>
        <begin position="153"/>
        <end position="172"/>
    </location>
</feature>
<evidence type="ECO:0000256" key="3">
    <source>
        <dbReference type="ARBA" id="ARBA00022801"/>
    </source>
</evidence>
<feature type="region of interest" description="Disordered" evidence="5">
    <location>
        <begin position="136"/>
        <end position="172"/>
    </location>
</feature>
<evidence type="ECO:0000256" key="1">
    <source>
        <dbReference type="ARBA" id="ARBA00007074"/>
    </source>
</evidence>
<organism evidence="7 8">
    <name type="scientific">Brachybacterium huguangmaarense</name>
    <dbReference type="NCBI Taxonomy" id="1652028"/>
    <lineage>
        <taxon>Bacteria</taxon>
        <taxon>Bacillati</taxon>
        <taxon>Actinomycetota</taxon>
        <taxon>Actinomycetes</taxon>
        <taxon>Micrococcales</taxon>
        <taxon>Dermabacteraceae</taxon>
        <taxon>Brachybacterium</taxon>
    </lineage>
</organism>
<keyword evidence="8" id="KW-1185">Reference proteome</keyword>
<dbReference type="Pfam" id="PF00877">
    <property type="entry name" value="NLPC_P60"/>
    <property type="match status" value="1"/>
</dbReference>
<dbReference type="InterPro" id="IPR000064">
    <property type="entry name" value="NLP_P60_dom"/>
</dbReference>
<dbReference type="SUPFAM" id="SSF54001">
    <property type="entry name" value="Cysteine proteinases"/>
    <property type="match status" value="1"/>
</dbReference>
<dbReference type="InterPro" id="IPR051794">
    <property type="entry name" value="PG_Endopeptidase_C40"/>
</dbReference>
<feature type="domain" description="NlpC/P60" evidence="6">
    <location>
        <begin position="168"/>
        <end position="279"/>
    </location>
</feature>
<dbReference type="Proteomes" id="UP001164305">
    <property type="component" value="Chromosome"/>
</dbReference>
<comment type="similarity">
    <text evidence="1">Belongs to the peptidase C40 family.</text>
</comment>
<dbReference type="Gene3D" id="3.90.1720.10">
    <property type="entry name" value="endopeptidase domain like (from Nostoc punctiforme)"/>
    <property type="match status" value="1"/>
</dbReference>
<name>A0ABY6G4X5_9MICO</name>
<evidence type="ECO:0000256" key="5">
    <source>
        <dbReference type="SAM" id="MobiDB-lite"/>
    </source>
</evidence>
<dbReference type="InterPro" id="IPR036365">
    <property type="entry name" value="PGBD-like_sf"/>
</dbReference>
<evidence type="ECO:0000259" key="6">
    <source>
        <dbReference type="PROSITE" id="PS51935"/>
    </source>
</evidence>
<dbReference type="PANTHER" id="PTHR47359:SF3">
    <property type="entry name" value="NLP_P60 DOMAIN-CONTAINING PROTEIN-RELATED"/>
    <property type="match status" value="1"/>
</dbReference>
<keyword evidence="4" id="KW-0788">Thiol protease</keyword>
<evidence type="ECO:0000256" key="4">
    <source>
        <dbReference type="ARBA" id="ARBA00022807"/>
    </source>
</evidence>
<gene>
    <name evidence="7" type="ORF">BRM3_07155</name>
</gene>
<dbReference type="InterPro" id="IPR038765">
    <property type="entry name" value="Papain-like_cys_pep_sf"/>
</dbReference>
<evidence type="ECO:0000313" key="7">
    <source>
        <dbReference type="EMBL" id="UYG18167.1"/>
    </source>
</evidence>
<dbReference type="InterPro" id="IPR036366">
    <property type="entry name" value="PGBDSf"/>
</dbReference>
<keyword evidence="3" id="KW-0378">Hydrolase</keyword>
<proteinExistence type="inferred from homology"/>
<accession>A0ABY6G4X5</accession>
<dbReference type="SUPFAM" id="SSF47090">
    <property type="entry name" value="PGBD-like"/>
    <property type="match status" value="1"/>
</dbReference>
<protein>
    <submittedName>
        <fullName evidence="7">NlpC/P60 family protein</fullName>
    </submittedName>
</protein>
<dbReference type="EMBL" id="CP107020">
    <property type="protein sequence ID" value="UYG18167.1"/>
    <property type="molecule type" value="Genomic_DNA"/>
</dbReference>
<dbReference type="Pfam" id="PF01471">
    <property type="entry name" value="PG_binding_1"/>
    <property type="match status" value="1"/>
</dbReference>
<evidence type="ECO:0000256" key="2">
    <source>
        <dbReference type="ARBA" id="ARBA00022670"/>
    </source>
</evidence>
<dbReference type="RefSeq" id="WP_263595360.1">
    <property type="nucleotide sequence ID" value="NZ_CP107020.1"/>
</dbReference>
<dbReference type="PANTHER" id="PTHR47359">
    <property type="entry name" value="PEPTIDOGLYCAN DL-ENDOPEPTIDASE CWLO"/>
    <property type="match status" value="1"/>
</dbReference>
<reference evidence="7" key="1">
    <citation type="submission" date="2022-10" db="EMBL/GenBank/DDBJ databases">
        <title>Whole-Genome Sequencing of Brachybacterium huguangmaarense BRM-3, Isolated from Betula schmidtii.</title>
        <authorList>
            <person name="Haam D."/>
        </authorList>
    </citation>
    <scope>NUCLEOTIDE SEQUENCE</scope>
    <source>
        <strain evidence="7">BRM-3</strain>
    </source>
</reference>
<dbReference type="InterPro" id="IPR002477">
    <property type="entry name" value="Peptidoglycan-bd-like"/>
</dbReference>
<sequence>MAITNTHRAAGRAVTPLNPSLALKGAGGAAVLGSVVLGSFATAQAAPANAAPATPKAAVSAAPAAQAIAALPAPQLVNPTAAISSGATLFRGSVGDRVEDLQSALNARGANLAVDGKFGPRTHSAVIDFQQDNGLQVDGRVGPETRGALNGVSASNGTSRSGSSSSDSGNSSSILSAARSQIGVGYSWGASRPGSGFDCSGLTKYAYAQAGISLPHSSSAQANGGRSISKSSAQPGDLVVWSGHIGIYAGGNKVVDAGSSKGSVSERTIWGSPRFVTYR</sequence>